<feature type="non-terminal residue" evidence="2">
    <location>
        <position position="259"/>
    </location>
</feature>
<dbReference type="InterPro" id="IPR006626">
    <property type="entry name" value="PbH1"/>
</dbReference>
<dbReference type="Pfam" id="PF13229">
    <property type="entry name" value="Beta_helix"/>
    <property type="match status" value="1"/>
</dbReference>
<dbReference type="AlphaFoldDB" id="X0WQG8"/>
<feature type="non-terminal residue" evidence="2">
    <location>
        <position position="1"/>
    </location>
</feature>
<dbReference type="SUPFAM" id="SSF51126">
    <property type="entry name" value="Pectin lyase-like"/>
    <property type="match status" value="1"/>
</dbReference>
<name>X0WQG8_9ZZZZ</name>
<dbReference type="SMART" id="SM00710">
    <property type="entry name" value="PbH1"/>
    <property type="match status" value="3"/>
</dbReference>
<dbReference type="InterPro" id="IPR011050">
    <property type="entry name" value="Pectin_lyase_fold/virulence"/>
</dbReference>
<comment type="caution">
    <text evidence="2">The sequence shown here is derived from an EMBL/GenBank/DDBJ whole genome shotgun (WGS) entry which is preliminary data.</text>
</comment>
<dbReference type="EMBL" id="BARS01034870">
    <property type="protein sequence ID" value="GAG26773.1"/>
    <property type="molecule type" value="Genomic_DNA"/>
</dbReference>
<feature type="domain" description="Right handed beta helix" evidence="1">
    <location>
        <begin position="53"/>
        <end position="163"/>
    </location>
</feature>
<accession>X0WQG8</accession>
<protein>
    <recommendedName>
        <fullName evidence="1">Right handed beta helix domain-containing protein</fullName>
    </recommendedName>
</protein>
<dbReference type="InterPro" id="IPR039448">
    <property type="entry name" value="Beta_helix"/>
</dbReference>
<reference evidence="2" key="1">
    <citation type="journal article" date="2014" name="Front. Microbiol.">
        <title>High frequency of phylogenetically diverse reductive dehalogenase-homologous genes in deep subseafloor sedimentary metagenomes.</title>
        <authorList>
            <person name="Kawai M."/>
            <person name="Futagami T."/>
            <person name="Toyoda A."/>
            <person name="Takaki Y."/>
            <person name="Nishi S."/>
            <person name="Hori S."/>
            <person name="Arai W."/>
            <person name="Tsubouchi T."/>
            <person name="Morono Y."/>
            <person name="Uchiyama I."/>
            <person name="Ito T."/>
            <person name="Fujiyama A."/>
            <person name="Inagaki F."/>
            <person name="Takami H."/>
        </authorList>
    </citation>
    <scope>NUCLEOTIDE SEQUENCE</scope>
    <source>
        <strain evidence="2">Expedition CK06-06</strain>
    </source>
</reference>
<sequence>FQTSGIEGDGSNVTIQDNEIRNATSWAVSVGGMPFPSNVNILRNNIHDNGPGGIGCNCDDSGLWSNTVDAGGGTALSLDGDRGTIGGNVVTNGRVAAMGDDLLVQNNEISAGTASSTLYVSGNPVTVTNNNLSDADYYGIDASSGMASSSSLTIGRNTFDQIRVPIYLSDWDPSDAFTLTATIGGSPSEANTFVDSGGTLGDQSYLVEMSGPTAGVNAEHNNWGLCTAAEIEQEIYHQVDDPAQGLVDFKPFIAPDSCA</sequence>
<evidence type="ECO:0000259" key="1">
    <source>
        <dbReference type="Pfam" id="PF13229"/>
    </source>
</evidence>
<dbReference type="Gene3D" id="2.160.20.10">
    <property type="entry name" value="Single-stranded right-handed beta-helix, Pectin lyase-like"/>
    <property type="match status" value="1"/>
</dbReference>
<gene>
    <name evidence="2" type="ORF">S01H1_53817</name>
</gene>
<dbReference type="InterPro" id="IPR012334">
    <property type="entry name" value="Pectin_lyas_fold"/>
</dbReference>
<evidence type="ECO:0000313" key="2">
    <source>
        <dbReference type="EMBL" id="GAG26773.1"/>
    </source>
</evidence>
<proteinExistence type="predicted"/>
<organism evidence="2">
    <name type="scientific">marine sediment metagenome</name>
    <dbReference type="NCBI Taxonomy" id="412755"/>
    <lineage>
        <taxon>unclassified sequences</taxon>
        <taxon>metagenomes</taxon>
        <taxon>ecological metagenomes</taxon>
    </lineage>
</organism>